<dbReference type="EMBL" id="CAJNNV010029795">
    <property type="protein sequence ID" value="CAE8630122.1"/>
    <property type="molecule type" value="Genomic_DNA"/>
</dbReference>
<evidence type="ECO:0000313" key="2">
    <source>
        <dbReference type="Proteomes" id="UP000654075"/>
    </source>
</evidence>
<name>A0A813GXW5_POLGL</name>
<proteinExistence type="predicted"/>
<accession>A0A813GXW5</accession>
<dbReference type="InterPro" id="IPR036397">
    <property type="entry name" value="RNaseH_sf"/>
</dbReference>
<sequence>MAPHLTAKELDRSQVMSAKSKTPVEIHAALFASRSSRNVPGPDLTTVRRALKGDTHRRGAKETRGRKLVLTKKNLRRINTIRKALIKQAKGEREVHLEECIRKARVPMVHPSTVSRALKTIGVAWRTPHQKPLRLPSDEKERVDMCSKWKRLPNDYFTDRVDAIMDNKSFQIPTYMRAKSHAKERRVKGHLRTRSEGLDKGFIKPSDTKNKVNPGATASVCAAIINCRVKVWDFLPKRWCGQAAEELYKGPLIKALQKHRSLKNSYTILEDSDPTGYKCNKGKAAKAEVGIKAFPWPRYSPDLNPLDYFLWAGVNRRMAQQGAPRTESLIAYKKRMRRTAFAIPEAVIRKAVSRMKSRGAAVVAAGGGDMKQD</sequence>
<dbReference type="AlphaFoldDB" id="A0A813GXW5"/>
<dbReference type="OrthoDB" id="6767711at2759"/>
<dbReference type="GO" id="GO:0003676">
    <property type="term" value="F:nucleic acid binding"/>
    <property type="evidence" value="ECO:0007669"/>
    <property type="project" value="InterPro"/>
</dbReference>
<organism evidence="1 2">
    <name type="scientific">Polarella glacialis</name>
    <name type="common">Dinoflagellate</name>
    <dbReference type="NCBI Taxonomy" id="89957"/>
    <lineage>
        <taxon>Eukaryota</taxon>
        <taxon>Sar</taxon>
        <taxon>Alveolata</taxon>
        <taxon>Dinophyceae</taxon>
        <taxon>Suessiales</taxon>
        <taxon>Suessiaceae</taxon>
        <taxon>Polarella</taxon>
    </lineage>
</organism>
<gene>
    <name evidence="1" type="ORF">PGLA1383_LOCUS46518</name>
</gene>
<comment type="caution">
    <text evidence="1">The sequence shown here is derived from an EMBL/GenBank/DDBJ whole genome shotgun (WGS) entry which is preliminary data.</text>
</comment>
<dbReference type="Gene3D" id="3.30.420.10">
    <property type="entry name" value="Ribonuclease H-like superfamily/Ribonuclease H"/>
    <property type="match status" value="1"/>
</dbReference>
<evidence type="ECO:0008006" key="3">
    <source>
        <dbReference type="Google" id="ProtNLM"/>
    </source>
</evidence>
<protein>
    <recommendedName>
        <fullName evidence="3">Transposase Tc1-like domain-containing protein</fullName>
    </recommendedName>
</protein>
<dbReference type="Proteomes" id="UP000654075">
    <property type="component" value="Unassembled WGS sequence"/>
</dbReference>
<keyword evidence="2" id="KW-1185">Reference proteome</keyword>
<evidence type="ECO:0000313" key="1">
    <source>
        <dbReference type="EMBL" id="CAE8630122.1"/>
    </source>
</evidence>
<reference evidence="1" key="1">
    <citation type="submission" date="2021-02" db="EMBL/GenBank/DDBJ databases">
        <authorList>
            <person name="Dougan E. K."/>
            <person name="Rhodes N."/>
            <person name="Thang M."/>
            <person name="Chan C."/>
        </authorList>
    </citation>
    <scope>NUCLEOTIDE SEQUENCE</scope>
</reference>